<evidence type="ECO:0000313" key="2">
    <source>
        <dbReference type="Proteomes" id="UP000823399"/>
    </source>
</evidence>
<gene>
    <name evidence="1" type="ORF">F5147DRAFT_725126</name>
</gene>
<accession>A0A9P7EUM3</accession>
<dbReference type="EMBL" id="JABBWM010000106">
    <property type="protein sequence ID" value="KAG2090128.1"/>
    <property type="molecule type" value="Genomic_DNA"/>
</dbReference>
<proteinExistence type="predicted"/>
<dbReference type="GeneID" id="64701361"/>
<comment type="caution">
    <text evidence="1">The sequence shown here is derived from an EMBL/GenBank/DDBJ whole genome shotgun (WGS) entry which is preliminary data.</text>
</comment>
<dbReference type="Proteomes" id="UP000823399">
    <property type="component" value="Unassembled WGS sequence"/>
</dbReference>
<dbReference type="OrthoDB" id="2608977at2759"/>
<name>A0A9P7EUM3_9AGAM</name>
<keyword evidence="2" id="KW-1185">Reference proteome</keyword>
<dbReference type="RefSeq" id="XP_041286126.1">
    <property type="nucleotide sequence ID" value="XM_041439102.1"/>
</dbReference>
<protein>
    <submittedName>
        <fullName evidence="1">Uncharacterized protein</fullName>
    </submittedName>
</protein>
<sequence length="105" mass="11256">MYITQKTPASFKFQISAMKFTSLTAVIVFTTAMVSVVIASAGPDLSCEPYQGGCSKGVKSFNNDNDFGYLCGANGHITRWFPCTCKGCCRLYDDGGGLNLPTCSQ</sequence>
<evidence type="ECO:0000313" key="1">
    <source>
        <dbReference type="EMBL" id="KAG2090128.1"/>
    </source>
</evidence>
<reference evidence="1" key="1">
    <citation type="journal article" date="2020" name="New Phytol.">
        <title>Comparative genomics reveals dynamic genome evolution in host specialist ectomycorrhizal fungi.</title>
        <authorList>
            <person name="Lofgren L.A."/>
            <person name="Nguyen N.H."/>
            <person name="Vilgalys R."/>
            <person name="Ruytinx J."/>
            <person name="Liao H.L."/>
            <person name="Branco S."/>
            <person name="Kuo A."/>
            <person name="LaButti K."/>
            <person name="Lipzen A."/>
            <person name="Andreopoulos W."/>
            <person name="Pangilinan J."/>
            <person name="Riley R."/>
            <person name="Hundley H."/>
            <person name="Na H."/>
            <person name="Barry K."/>
            <person name="Grigoriev I.V."/>
            <person name="Stajich J.E."/>
            <person name="Kennedy P.G."/>
        </authorList>
    </citation>
    <scope>NUCLEOTIDE SEQUENCE</scope>
    <source>
        <strain evidence="1">FC423</strain>
    </source>
</reference>
<organism evidence="1 2">
    <name type="scientific">Suillus discolor</name>
    <dbReference type="NCBI Taxonomy" id="1912936"/>
    <lineage>
        <taxon>Eukaryota</taxon>
        <taxon>Fungi</taxon>
        <taxon>Dikarya</taxon>
        <taxon>Basidiomycota</taxon>
        <taxon>Agaricomycotina</taxon>
        <taxon>Agaricomycetes</taxon>
        <taxon>Agaricomycetidae</taxon>
        <taxon>Boletales</taxon>
        <taxon>Suillineae</taxon>
        <taxon>Suillaceae</taxon>
        <taxon>Suillus</taxon>
    </lineage>
</organism>
<dbReference type="AlphaFoldDB" id="A0A9P7EUM3"/>